<reference evidence="2" key="1">
    <citation type="journal article" date="2019" name="Beilstein J. Org. Chem.">
        <title>Nanangenines: drimane sesquiterpenoids as the dominant metabolite cohort of a novel Australian fungus, Aspergillus nanangensis.</title>
        <authorList>
            <person name="Lacey H.J."/>
            <person name="Gilchrist C.L.M."/>
            <person name="Crombie A."/>
            <person name="Kalaitzis J.A."/>
            <person name="Vuong D."/>
            <person name="Rutledge P.J."/>
            <person name="Turner P."/>
            <person name="Pitt J.I."/>
            <person name="Lacey E."/>
            <person name="Chooi Y.H."/>
            <person name="Piggott A.M."/>
        </authorList>
    </citation>
    <scope>NUCLEOTIDE SEQUENCE</scope>
    <source>
        <strain evidence="2">MST-FP2251</strain>
    </source>
</reference>
<dbReference type="SUPFAM" id="SSF51735">
    <property type="entry name" value="NAD(P)-binding Rossmann-fold domains"/>
    <property type="match status" value="1"/>
</dbReference>
<evidence type="ECO:0008006" key="4">
    <source>
        <dbReference type="Google" id="ProtNLM"/>
    </source>
</evidence>
<dbReference type="AlphaFoldDB" id="A0AAD4CJ99"/>
<gene>
    <name evidence="2" type="ORF">FE257_010371</name>
</gene>
<accession>A0AAD4CJ99</accession>
<dbReference type="PANTHER" id="PTHR47534">
    <property type="entry name" value="YALI0E05731P"/>
    <property type="match status" value="1"/>
</dbReference>
<protein>
    <recommendedName>
        <fullName evidence="4">Short-chain dehydrogenases/reductase</fullName>
    </recommendedName>
</protein>
<dbReference type="Gene3D" id="3.40.50.720">
    <property type="entry name" value="NAD(P)-binding Rossmann-like Domain"/>
    <property type="match status" value="1"/>
</dbReference>
<keyword evidence="3" id="KW-1185">Reference proteome</keyword>
<dbReference type="GO" id="GO:0016491">
    <property type="term" value="F:oxidoreductase activity"/>
    <property type="evidence" value="ECO:0007669"/>
    <property type="project" value="UniProtKB-KW"/>
</dbReference>
<proteinExistence type="predicted"/>
<dbReference type="Proteomes" id="UP001194746">
    <property type="component" value="Unassembled WGS sequence"/>
</dbReference>
<evidence type="ECO:0000256" key="1">
    <source>
        <dbReference type="ARBA" id="ARBA00023002"/>
    </source>
</evidence>
<dbReference type="EMBL" id="VCAU01000064">
    <property type="protein sequence ID" value="KAF9887243.1"/>
    <property type="molecule type" value="Genomic_DNA"/>
</dbReference>
<dbReference type="Pfam" id="PF00106">
    <property type="entry name" value="adh_short"/>
    <property type="match status" value="1"/>
</dbReference>
<dbReference type="InterPro" id="IPR052228">
    <property type="entry name" value="Sec_Metab_Biosynth_Oxidored"/>
</dbReference>
<keyword evidence="1" id="KW-0560">Oxidoreductase</keyword>
<dbReference type="PANTHER" id="PTHR47534:SF3">
    <property type="entry name" value="ALCOHOL DEHYDROGENASE-LIKE C-TERMINAL DOMAIN-CONTAINING PROTEIN"/>
    <property type="match status" value="1"/>
</dbReference>
<dbReference type="InterPro" id="IPR036291">
    <property type="entry name" value="NAD(P)-bd_dom_sf"/>
</dbReference>
<name>A0AAD4CJ99_ASPNN</name>
<comment type="caution">
    <text evidence="2">The sequence shown here is derived from an EMBL/GenBank/DDBJ whole genome shotgun (WGS) entry which is preliminary data.</text>
</comment>
<reference evidence="2" key="2">
    <citation type="submission" date="2020-02" db="EMBL/GenBank/DDBJ databases">
        <authorList>
            <person name="Gilchrist C.L.M."/>
            <person name="Chooi Y.-H."/>
        </authorList>
    </citation>
    <scope>NUCLEOTIDE SEQUENCE</scope>
    <source>
        <strain evidence="2">MST-FP2251</strain>
    </source>
</reference>
<evidence type="ECO:0000313" key="3">
    <source>
        <dbReference type="Proteomes" id="UP001194746"/>
    </source>
</evidence>
<evidence type="ECO:0000313" key="2">
    <source>
        <dbReference type="EMBL" id="KAF9887243.1"/>
    </source>
</evidence>
<sequence>MVDLTQVRSSNSALKTSQNDAFVAVFVGATSGIGEYTAKQLASSVQKPTIHIVGRNAEAGSRILEELKTANPQGTFNFIQSDVSLLRNVDEVCAVIKQKEQAVDLLFITTDTTEGLENNHSLRFYSRMRFIYNLLPLLRASHTPARVVTVLAGGQEGKISEDNLDLQKAWSFGAAASYAATMNSLAVEYLASENPTISFAHVFPGIVRTPLMKTTLGSVAGSIAGFLSRPFSSSPEESGERNLFISTSAAYPPAEPVDPAKVGVPLGDGVKTVAASNGKVGGGAYLLHYDGTDVTNKTLMGEYRQKEFPRKVWDHTLATFKKALGTA</sequence>
<dbReference type="InterPro" id="IPR002347">
    <property type="entry name" value="SDR_fam"/>
</dbReference>
<organism evidence="2 3">
    <name type="scientific">Aspergillus nanangensis</name>
    <dbReference type="NCBI Taxonomy" id="2582783"/>
    <lineage>
        <taxon>Eukaryota</taxon>
        <taxon>Fungi</taxon>
        <taxon>Dikarya</taxon>
        <taxon>Ascomycota</taxon>
        <taxon>Pezizomycotina</taxon>
        <taxon>Eurotiomycetes</taxon>
        <taxon>Eurotiomycetidae</taxon>
        <taxon>Eurotiales</taxon>
        <taxon>Aspergillaceae</taxon>
        <taxon>Aspergillus</taxon>
        <taxon>Aspergillus subgen. Circumdati</taxon>
    </lineage>
</organism>